<keyword evidence="7" id="KW-0276">Fatty acid metabolism</keyword>
<dbReference type="NCBIfam" id="NF002937">
    <property type="entry name" value="PRK03584.1"/>
    <property type="match status" value="1"/>
</dbReference>
<feature type="domain" description="Acetyl-coenzyme A synthetase N-terminal" evidence="10">
    <location>
        <begin position="48"/>
        <end position="106"/>
    </location>
</feature>
<organism evidence="13 15">
    <name type="scientific">Bursaphelenchus xylophilus</name>
    <name type="common">Pinewood nematode worm</name>
    <name type="synonym">Aphelenchoides xylophilus</name>
    <dbReference type="NCBI Taxonomy" id="6326"/>
    <lineage>
        <taxon>Eukaryota</taxon>
        <taxon>Metazoa</taxon>
        <taxon>Ecdysozoa</taxon>
        <taxon>Nematoda</taxon>
        <taxon>Chromadorea</taxon>
        <taxon>Rhabditida</taxon>
        <taxon>Tylenchina</taxon>
        <taxon>Tylenchomorpha</taxon>
        <taxon>Aphelenchoidea</taxon>
        <taxon>Aphelenchoididae</taxon>
        <taxon>Bursaphelenchus</taxon>
    </lineage>
</organism>
<dbReference type="SUPFAM" id="SSF56801">
    <property type="entry name" value="Acetyl-CoA synthetase-like"/>
    <property type="match status" value="1"/>
</dbReference>
<protein>
    <recommendedName>
        <fullName evidence="3 7">Acetoacetyl-CoA synthetase</fullName>
        <ecNumber evidence="2 7">6.2.1.16</ecNumber>
    </recommendedName>
</protein>
<keyword evidence="5 7" id="KW-0547">Nucleotide-binding</keyword>
<dbReference type="Gene3D" id="3.40.50.12780">
    <property type="entry name" value="N-terminal domain of ligase-like"/>
    <property type="match status" value="1"/>
</dbReference>
<keyword evidence="6 7" id="KW-0067">ATP-binding</keyword>
<evidence type="ECO:0000313" key="11">
    <source>
        <dbReference type="EMBL" id="CAD5222031.1"/>
    </source>
</evidence>
<dbReference type="PANTHER" id="PTHR42921:SF1">
    <property type="entry name" value="ACETOACETYL-COA SYNTHETASE"/>
    <property type="match status" value="1"/>
</dbReference>
<sequence>MPPNSFPSNGFRIEEAGKYYEPPEDADNAEIRLKNVISNKYKVQFDTYEDWFTWTHQNYPQFWETVLEECDVKLHNKYTKVVEADVPMPKVPKWFPGATLNYAENCLKNGKNDKIAFIEYEINGNQKTYTYSVLRQDVAALATALRDKFNVQKGDHICGYLPNVYETAVAMLATTALGGTWSSCSTDFGPTGVLDRFAQINPKVLFVVDKTSYKGKHHSLVNNVNEIVDGLGDDLKVIVIPQLDKPIELDVFDQRSQYFCYNELKKEVGDTAAIEYTPVPFHHPLFVMFSSGTTGIPKGIVHTVGGVLLKHVEEHIIQTNISEQDTILFYTTCGWMMWNWLMTVLFTGATIVLYNESPLEPQDILLKIVSETKATVLGMGAKIYDEYAKSDIDYKKIHSLSQLRLILSTASPLKASTFAYLNGKIRPQVVIGSISGGTDIVGCFMGATLNRPVVPGECQHFYLGLDMCTFNENGEQVEDERAELVCRNPFPSMPLEFINDSDGRRYFNAYFNKFPGVWTHGDFVLIDSQTKGSVIFGRSDTTLNRGGVRIGTAEIYAVVEKFEEIADSLVIGTVDPQDDTNENVLLFVKLAPGHKLTLELMKNIKIKLRNRMSPRHVPNEVHPIDDIPYTNSGKKVELAVKQVLQKEVVKNINSLRNPESLKLFEPFAST</sequence>
<dbReference type="GO" id="GO:0005829">
    <property type="term" value="C:cytosol"/>
    <property type="evidence" value="ECO:0007669"/>
    <property type="project" value="UniProtKB-SubCell"/>
</dbReference>
<dbReference type="PROSITE" id="PS00455">
    <property type="entry name" value="AMP_BINDING"/>
    <property type="match status" value="1"/>
</dbReference>
<accession>A0A1I7S060</accession>
<evidence type="ECO:0000259" key="10">
    <source>
        <dbReference type="Pfam" id="PF16177"/>
    </source>
</evidence>
<dbReference type="InterPro" id="IPR000873">
    <property type="entry name" value="AMP-dep_synth/lig_dom"/>
</dbReference>
<dbReference type="InterPro" id="IPR020845">
    <property type="entry name" value="AMP-binding_CS"/>
</dbReference>
<evidence type="ECO:0000256" key="3">
    <source>
        <dbReference type="ARBA" id="ARBA00015326"/>
    </source>
</evidence>
<dbReference type="InterPro" id="IPR032387">
    <property type="entry name" value="ACAS_N"/>
</dbReference>
<evidence type="ECO:0000256" key="6">
    <source>
        <dbReference type="ARBA" id="ARBA00022840"/>
    </source>
</evidence>
<dbReference type="GO" id="GO:0006631">
    <property type="term" value="P:fatty acid metabolic process"/>
    <property type="evidence" value="ECO:0007669"/>
    <property type="project" value="UniProtKB-UniRule"/>
</dbReference>
<dbReference type="EMBL" id="CAJFCV020000003">
    <property type="protein sequence ID" value="CAG9108994.1"/>
    <property type="molecule type" value="Genomic_DNA"/>
</dbReference>
<dbReference type="OrthoDB" id="10253869at2759"/>
<dbReference type="Pfam" id="PF16177">
    <property type="entry name" value="ACAS_N"/>
    <property type="match status" value="1"/>
</dbReference>
<keyword evidence="7" id="KW-0443">Lipid metabolism</keyword>
<dbReference type="EC" id="6.2.1.16" evidence="2 7"/>
<evidence type="ECO:0000313" key="13">
    <source>
        <dbReference type="Proteomes" id="UP000095284"/>
    </source>
</evidence>
<evidence type="ECO:0000313" key="15">
    <source>
        <dbReference type="WBParaSite" id="BXY_0638300.1"/>
    </source>
</evidence>
<evidence type="ECO:0000259" key="9">
    <source>
        <dbReference type="Pfam" id="PF13193"/>
    </source>
</evidence>
<dbReference type="Proteomes" id="UP000659654">
    <property type="component" value="Unassembled WGS sequence"/>
</dbReference>
<dbReference type="AlphaFoldDB" id="A0A1I7S060"/>
<dbReference type="InterPro" id="IPR005914">
    <property type="entry name" value="Acac_CoA_synth"/>
</dbReference>
<evidence type="ECO:0000256" key="5">
    <source>
        <dbReference type="ARBA" id="ARBA00022741"/>
    </source>
</evidence>
<dbReference type="Pfam" id="PF00501">
    <property type="entry name" value="AMP-binding"/>
    <property type="match status" value="1"/>
</dbReference>
<keyword evidence="4 7" id="KW-0436">Ligase</keyword>
<reference evidence="12" key="2">
    <citation type="submission" date="2020-08" db="EMBL/GenBank/DDBJ databases">
        <authorList>
            <person name="Kikuchi T."/>
        </authorList>
    </citation>
    <scope>NUCLEOTIDE SEQUENCE</scope>
    <source>
        <strain evidence="11">Ka4C1</strain>
    </source>
</reference>
<evidence type="ECO:0000256" key="4">
    <source>
        <dbReference type="ARBA" id="ARBA00022598"/>
    </source>
</evidence>
<dbReference type="eggNOG" id="KOG1175">
    <property type="taxonomic scope" value="Eukaryota"/>
</dbReference>
<gene>
    <name evidence="11" type="ORF">BXYJ_LOCUS6999</name>
</gene>
<evidence type="ECO:0000313" key="14">
    <source>
        <dbReference type="Proteomes" id="UP000659654"/>
    </source>
</evidence>
<dbReference type="EMBL" id="CAJFDI010000003">
    <property type="protein sequence ID" value="CAD5222031.1"/>
    <property type="molecule type" value="Genomic_DNA"/>
</dbReference>
<comment type="subcellular location">
    <subcellularLocation>
        <location evidence="7">Cytoplasm</location>
        <location evidence="7">Cytosol</location>
    </subcellularLocation>
</comment>
<keyword evidence="7" id="KW-0963">Cytoplasm</keyword>
<dbReference type="Proteomes" id="UP000582659">
    <property type="component" value="Unassembled WGS sequence"/>
</dbReference>
<name>A0A1I7S060_BURXY</name>
<dbReference type="InterPro" id="IPR045851">
    <property type="entry name" value="AMP-bd_C_sf"/>
</dbReference>
<dbReference type="InterPro" id="IPR025110">
    <property type="entry name" value="AMP-bd_C"/>
</dbReference>
<dbReference type="GO" id="GO:0030729">
    <property type="term" value="F:acetoacetate-CoA ligase activity"/>
    <property type="evidence" value="ECO:0007669"/>
    <property type="project" value="UniProtKB-UniRule"/>
</dbReference>
<evidence type="ECO:0000256" key="2">
    <source>
        <dbReference type="ARBA" id="ARBA00012988"/>
    </source>
</evidence>
<dbReference type="WBParaSite" id="BXY_0638300.1">
    <property type="protein sequence ID" value="BXY_0638300.1"/>
    <property type="gene ID" value="BXY_0638300"/>
</dbReference>
<evidence type="ECO:0000256" key="1">
    <source>
        <dbReference type="ARBA" id="ARBA00006432"/>
    </source>
</evidence>
<dbReference type="SMR" id="A0A1I7S060"/>
<feature type="domain" description="AMP-dependent synthetase/ligase" evidence="8">
    <location>
        <begin position="110"/>
        <end position="489"/>
    </location>
</feature>
<comment type="catalytic activity">
    <reaction evidence="7">
        <text>acetoacetate + ATP + CoA = acetoacetyl-CoA + AMP + diphosphate</text>
        <dbReference type="Rhea" id="RHEA:16117"/>
        <dbReference type="ChEBI" id="CHEBI:13705"/>
        <dbReference type="ChEBI" id="CHEBI:30616"/>
        <dbReference type="ChEBI" id="CHEBI:33019"/>
        <dbReference type="ChEBI" id="CHEBI:57286"/>
        <dbReference type="ChEBI" id="CHEBI:57287"/>
        <dbReference type="ChEBI" id="CHEBI:456215"/>
        <dbReference type="EC" id="6.2.1.16"/>
    </reaction>
</comment>
<evidence type="ECO:0000256" key="7">
    <source>
        <dbReference type="RuleBase" id="RU367019"/>
    </source>
</evidence>
<proteinExistence type="inferred from homology"/>
<reference evidence="15" key="1">
    <citation type="submission" date="2016-11" db="UniProtKB">
        <authorList>
            <consortium name="WormBaseParasite"/>
        </authorList>
    </citation>
    <scope>IDENTIFICATION</scope>
</reference>
<comment type="function">
    <text evidence="7">Converts acetoacetate to acetoacetyl-CoA in the cytosol.</text>
</comment>
<dbReference type="Pfam" id="PF13193">
    <property type="entry name" value="AMP-binding_C"/>
    <property type="match status" value="1"/>
</dbReference>
<dbReference type="NCBIfam" id="TIGR01217">
    <property type="entry name" value="ac_ac_CoA_syn"/>
    <property type="match status" value="1"/>
</dbReference>
<dbReference type="Gene3D" id="3.30.300.30">
    <property type="match status" value="1"/>
</dbReference>
<keyword evidence="14" id="KW-1185">Reference proteome</keyword>
<dbReference type="PANTHER" id="PTHR42921">
    <property type="entry name" value="ACETOACETYL-COA SYNTHETASE"/>
    <property type="match status" value="1"/>
</dbReference>
<dbReference type="Proteomes" id="UP000095284">
    <property type="component" value="Unplaced"/>
</dbReference>
<evidence type="ECO:0000313" key="12">
    <source>
        <dbReference type="EMBL" id="CAG9108994.1"/>
    </source>
</evidence>
<comment type="similarity">
    <text evidence="1 7">Belongs to the ATP-dependent AMP-binding enzyme family.</text>
</comment>
<feature type="domain" description="AMP-binding enzyme C-terminal" evidence="9">
    <location>
        <begin position="557"/>
        <end position="634"/>
    </location>
</feature>
<dbReference type="InterPro" id="IPR042099">
    <property type="entry name" value="ANL_N_sf"/>
</dbReference>
<dbReference type="GO" id="GO:0005524">
    <property type="term" value="F:ATP binding"/>
    <property type="evidence" value="ECO:0007669"/>
    <property type="project" value="UniProtKB-UniRule"/>
</dbReference>
<evidence type="ECO:0000259" key="8">
    <source>
        <dbReference type="Pfam" id="PF00501"/>
    </source>
</evidence>